<organism evidence="2 3">
    <name type="scientific">Pelotomaculum thermopropionicum (strain DSM 13744 / JCM 10971 / SI)</name>
    <dbReference type="NCBI Taxonomy" id="370438"/>
    <lineage>
        <taxon>Bacteria</taxon>
        <taxon>Bacillati</taxon>
        <taxon>Bacillota</taxon>
        <taxon>Clostridia</taxon>
        <taxon>Eubacteriales</taxon>
        <taxon>Desulfotomaculaceae</taxon>
        <taxon>Pelotomaculum</taxon>
    </lineage>
</organism>
<dbReference type="PANTHER" id="PTHR34047:SF8">
    <property type="entry name" value="PROTEIN YKFC"/>
    <property type="match status" value="1"/>
</dbReference>
<gene>
    <name evidence="2" type="ordered locus">PTH_2417</name>
</gene>
<dbReference type="Proteomes" id="UP000006556">
    <property type="component" value="Chromosome"/>
</dbReference>
<dbReference type="PANTHER" id="PTHR34047">
    <property type="entry name" value="NUCLEAR INTRON MATURASE 1, MITOCHONDRIAL-RELATED"/>
    <property type="match status" value="1"/>
</dbReference>
<keyword evidence="2" id="KW-0548">Nucleotidyltransferase</keyword>
<proteinExistence type="predicted"/>
<evidence type="ECO:0000313" key="2">
    <source>
        <dbReference type="EMBL" id="BAF60598.1"/>
    </source>
</evidence>
<sequence>METKLAKIAQVAKEKPKEQFTSLVHLLSVEMLLECHQELSGNKAAGIDGVTKAEYEESILGNIKRLHESLMKMAYKPQAVRRVYIPKPGSNKKRPLGIPAYEDKIVQLAVSKILSAIYEQDFLNSSYGFRPGRSCHDALRELNNIIMTKKINWVVDADISGFFDHVDHDWMMRCLEVRIKDSRLLRIIARMLKAGIMEEGEYKASMEGTPQGGLC</sequence>
<dbReference type="EMBL" id="AP009389">
    <property type="protein sequence ID" value="BAF60598.1"/>
    <property type="molecule type" value="Genomic_DNA"/>
</dbReference>
<evidence type="ECO:0000259" key="1">
    <source>
        <dbReference type="PROSITE" id="PS50878"/>
    </source>
</evidence>
<dbReference type="eggNOG" id="COG3344">
    <property type="taxonomic scope" value="Bacteria"/>
</dbReference>
<dbReference type="InterPro" id="IPR043502">
    <property type="entry name" value="DNA/RNA_pol_sf"/>
</dbReference>
<protein>
    <submittedName>
        <fullName evidence="2">Retron-type reverse transcriptase</fullName>
    </submittedName>
</protein>
<name>A5CZJ5_PELTS</name>
<dbReference type="HOGENOM" id="CLU_013584_7_2_9"/>
<keyword evidence="2" id="KW-0695">RNA-directed DNA polymerase</keyword>
<dbReference type="CDD" id="cd01651">
    <property type="entry name" value="RT_G2_intron"/>
    <property type="match status" value="1"/>
</dbReference>
<dbReference type="InterPro" id="IPR051083">
    <property type="entry name" value="GrpII_Intron_Splice-Mob/Def"/>
</dbReference>
<accession>A5CZJ5</accession>
<keyword evidence="3" id="KW-1185">Reference proteome</keyword>
<evidence type="ECO:0000313" key="3">
    <source>
        <dbReference type="Proteomes" id="UP000006556"/>
    </source>
</evidence>
<keyword evidence="2" id="KW-0808">Transferase</keyword>
<dbReference type="GO" id="GO:0003964">
    <property type="term" value="F:RNA-directed DNA polymerase activity"/>
    <property type="evidence" value="ECO:0007669"/>
    <property type="project" value="UniProtKB-KW"/>
</dbReference>
<dbReference type="KEGG" id="pth:PTH_2417"/>
<dbReference type="AlphaFoldDB" id="A5CZJ5"/>
<feature type="domain" description="Reverse transcriptase" evidence="1">
    <location>
        <begin position="66"/>
        <end position="215"/>
    </location>
</feature>
<dbReference type="Pfam" id="PF00078">
    <property type="entry name" value="RVT_1"/>
    <property type="match status" value="1"/>
</dbReference>
<dbReference type="SUPFAM" id="SSF56672">
    <property type="entry name" value="DNA/RNA polymerases"/>
    <property type="match status" value="1"/>
</dbReference>
<dbReference type="PROSITE" id="PS50878">
    <property type="entry name" value="RT_POL"/>
    <property type="match status" value="1"/>
</dbReference>
<dbReference type="STRING" id="370438.PTH_2417"/>
<reference evidence="3" key="1">
    <citation type="journal article" date="2008" name="Genome Res.">
        <title>The genome of Pelotomaculum thermopropionicum reveals niche-associated evolution in anaerobic microbiota.</title>
        <authorList>
            <person name="Kosaka T."/>
            <person name="Kato S."/>
            <person name="Shimoyama T."/>
            <person name="Ishii S."/>
            <person name="Abe T."/>
            <person name="Watanabe K."/>
        </authorList>
    </citation>
    <scope>NUCLEOTIDE SEQUENCE [LARGE SCALE GENOMIC DNA]</scope>
    <source>
        <strain evidence="3">DSM 13744 / JCM 10971 / SI</strain>
    </source>
</reference>
<dbReference type="InterPro" id="IPR000477">
    <property type="entry name" value="RT_dom"/>
</dbReference>